<dbReference type="OrthoDB" id="401241at2"/>
<reference evidence="3 4" key="1">
    <citation type="submission" date="2018-12" db="EMBL/GenBank/DDBJ databases">
        <authorList>
            <consortium name="Pathogen Informatics"/>
        </authorList>
    </citation>
    <scope>NUCLEOTIDE SEQUENCE [LARGE SCALE GENOMIC DNA]</scope>
    <source>
        <strain evidence="3 4">NCTC10126</strain>
    </source>
</reference>
<proteinExistence type="predicted"/>
<evidence type="ECO:0000256" key="1">
    <source>
        <dbReference type="SAM" id="Phobius"/>
    </source>
</evidence>
<keyword evidence="5" id="KW-1185">Reference proteome</keyword>
<keyword evidence="1" id="KW-0812">Transmembrane</keyword>
<evidence type="ECO:0000313" key="2">
    <source>
        <dbReference type="EMBL" id="UUD35012.1"/>
    </source>
</evidence>
<keyword evidence="1" id="KW-1133">Transmembrane helix</keyword>
<dbReference type="Proteomes" id="UP001058569">
    <property type="component" value="Chromosome"/>
</dbReference>
<dbReference type="EMBL" id="UZVY01000001">
    <property type="protein sequence ID" value="VDR42161.1"/>
    <property type="molecule type" value="Genomic_DNA"/>
</dbReference>
<accession>A0A3P8LB17</accession>
<dbReference type="AlphaFoldDB" id="A0A3P8LB17"/>
<keyword evidence="1" id="KW-0472">Membrane</keyword>
<feature type="transmembrane region" description="Helical" evidence="1">
    <location>
        <begin position="96"/>
        <end position="114"/>
    </location>
</feature>
<dbReference type="Proteomes" id="UP000280036">
    <property type="component" value="Unassembled WGS sequence"/>
</dbReference>
<gene>
    <name evidence="3" type="ORF">NCTC10126_00661</name>
    <name evidence="2" type="ORF">NPA07_04365</name>
</gene>
<sequence>MWKIDPNHPKGFLSYTGNKLNFSGFSYVFFFIVTALTFISVLLIWLFRREIKKNYEQKEKILFLSKRIFWLICGSIILIGMIIHIVILSIDKFYNYWEYLPLHFCRIMLLFIALSLITNRMEYVKYYGYLAIICGLLALMKPDFNFLKEKDKTIPFPIGIDNIYYWDYIFAHCSVVIIPTVFYALSNDKIKFKDTLYSGAFFVALALIIFFLNWAVYTYASDFGWKTINYWYLGKDEFNGFKNFFGPLSRWPFNILTYIVLGAVLIIISTIFYCVQDKVYLAKEDNKWVFKWAKSENWKIYKNSFSELKSSKSNNTNLETENQNF</sequence>
<evidence type="ECO:0000313" key="4">
    <source>
        <dbReference type="Proteomes" id="UP000280036"/>
    </source>
</evidence>
<dbReference type="Pfam" id="PF14808">
    <property type="entry name" value="TMEM164"/>
    <property type="match status" value="1"/>
</dbReference>
<name>A0A3P8LB17_9BACT</name>
<feature type="transmembrane region" description="Helical" evidence="1">
    <location>
        <begin position="25"/>
        <end position="47"/>
    </location>
</feature>
<organism evidence="3 4">
    <name type="scientific">Mycoplasmopsis caviae</name>
    <dbReference type="NCBI Taxonomy" id="55603"/>
    <lineage>
        <taxon>Bacteria</taxon>
        <taxon>Bacillati</taxon>
        <taxon>Mycoplasmatota</taxon>
        <taxon>Mycoplasmoidales</taxon>
        <taxon>Metamycoplasmataceae</taxon>
        <taxon>Mycoplasmopsis</taxon>
    </lineage>
</organism>
<evidence type="ECO:0000313" key="3">
    <source>
        <dbReference type="EMBL" id="VDR42161.1"/>
    </source>
</evidence>
<feature type="transmembrane region" description="Helical" evidence="1">
    <location>
        <begin position="126"/>
        <end position="144"/>
    </location>
</feature>
<feature type="transmembrane region" description="Helical" evidence="1">
    <location>
        <begin position="197"/>
        <end position="217"/>
    </location>
</feature>
<dbReference type="EMBL" id="CP101806">
    <property type="protein sequence ID" value="UUD35012.1"/>
    <property type="molecule type" value="Genomic_DNA"/>
</dbReference>
<protein>
    <submittedName>
        <fullName evidence="3">Predicted integral membrane protein</fullName>
    </submittedName>
    <submittedName>
        <fullName evidence="2">YwaF family protein</fullName>
    </submittedName>
</protein>
<dbReference type="RefSeq" id="WP_126118377.1">
    <property type="nucleotide sequence ID" value="NZ_CP101806.1"/>
</dbReference>
<reference evidence="2" key="2">
    <citation type="submission" date="2022-07" db="EMBL/GenBank/DDBJ databases">
        <title>Complete genome of Mycoplasma caviae type strain G122.</title>
        <authorList>
            <person name="Spergser J."/>
        </authorList>
    </citation>
    <scope>NUCLEOTIDE SEQUENCE</scope>
    <source>
        <strain evidence="2">G122</strain>
    </source>
</reference>
<feature type="transmembrane region" description="Helical" evidence="1">
    <location>
        <begin position="68"/>
        <end position="90"/>
    </location>
</feature>
<feature type="transmembrane region" description="Helical" evidence="1">
    <location>
        <begin position="255"/>
        <end position="275"/>
    </location>
</feature>
<feature type="transmembrane region" description="Helical" evidence="1">
    <location>
        <begin position="164"/>
        <end position="185"/>
    </location>
</feature>
<evidence type="ECO:0000313" key="5">
    <source>
        <dbReference type="Proteomes" id="UP001058569"/>
    </source>
</evidence>